<protein>
    <submittedName>
        <fullName evidence="2">Uncharacterized protein</fullName>
    </submittedName>
</protein>
<organism evidence="2 3">
    <name type="scientific">Pseudomonas rhodesiae</name>
    <dbReference type="NCBI Taxonomy" id="76760"/>
    <lineage>
        <taxon>Bacteria</taxon>
        <taxon>Pseudomonadati</taxon>
        <taxon>Pseudomonadota</taxon>
        <taxon>Gammaproteobacteria</taxon>
        <taxon>Pseudomonadales</taxon>
        <taxon>Pseudomonadaceae</taxon>
        <taxon>Pseudomonas</taxon>
    </lineage>
</organism>
<evidence type="ECO:0000313" key="3">
    <source>
        <dbReference type="Proteomes" id="UP000645865"/>
    </source>
</evidence>
<proteinExistence type="predicted"/>
<keyword evidence="1" id="KW-1133">Transmembrane helix</keyword>
<keyword evidence="1" id="KW-0812">Transmembrane</keyword>
<dbReference type="Proteomes" id="UP000645865">
    <property type="component" value="Unassembled WGS sequence"/>
</dbReference>
<sequence length="57" mass="6024">MQGHAAEAQYSRSRNRVFGVVLLTGLSTVVLAWLLTCSMFGPLGQSMRAAQASLGAI</sequence>
<accession>A0A8I1JAZ7</accession>
<dbReference type="RefSeq" id="WP_169903301.1">
    <property type="nucleotide sequence ID" value="NZ_CP087170.1"/>
</dbReference>
<feature type="transmembrane region" description="Helical" evidence="1">
    <location>
        <begin position="17"/>
        <end position="41"/>
    </location>
</feature>
<evidence type="ECO:0000313" key="2">
    <source>
        <dbReference type="EMBL" id="MBI6623867.1"/>
    </source>
</evidence>
<gene>
    <name evidence="2" type="ORF">YA0853_09265</name>
</gene>
<dbReference type="EMBL" id="JAEILH010000013">
    <property type="protein sequence ID" value="MBI6623867.1"/>
    <property type="molecule type" value="Genomic_DNA"/>
</dbReference>
<keyword evidence="1" id="KW-0472">Membrane</keyword>
<dbReference type="AlphaFoldDB" id="A0A8I1JAZ7"/>
<name>A0A8I1JAZ7_9PSED</name>
<comment type="caution">
    <text evidence="2">The sequence shown here is derived from an EMBL/GenBank/DDBJ whole genome shotgun (WGS) entry which is preliminary data.</text>
</comment>
<reference evidence="2" key="1">
    <citation type="submission" date="2020-12" db="EMBL/GenBank/DDBJ databases">
        <title>Comparative genomic insights into the epidemiology and virulence of plant pathogenic Pseudomonads from Turkey.</title>
        <authorList>
            <person name="Dillon M."/>
            <person name="Ruiz-Bedoya T."/>
            <person name="Bendalovic-Torma C."/>
            <person name="Guttman K.M."/>
            <person name="Kwak H."/>
            <person name="Middleton M.A."/>
            <person name="Wang P.W."/>
            <person name="Horuz S."/>
            <person name="Aysan Y."/>
            <person name="Guttman D.S."/>
        </authorList>
    </citation>
    <scope>NUCLEOTIDE SEQUENCE</scope>
    <source>
        <strain evidence="2">S5_IA_3a</strain>
    </source>
</reference>
<evidence type="ECO:0000256" key="1">
    <source>
        <dbReference type="SAM" id="Phobius"/>
    </source>
</evidence>